<dbReference type="VEuPathDB" id="FungiDB:AMAG_03324"/>
<dbReference type="EMBL" id="GG745334">
    <property type="protein sequence ID" value="KNE58968.1"/>
    <property type="molecule type" value="Genomic_DNA"/>
</dbReference>
<keyword evidence="3" id="KW-1185">Reference proteome</keyword>
<feature type="region of interest" description="Disordered" evidence="1">
    <location>
        <begin position="1"/>
        <end position="29"/>
    </location>
</feature>
<dbReference type="AlphaFoldDB" id="A0A0L0S8S1"/>
<dbReference type="Proteomes" id="UP000054350">
    <property type="component" value="Unassembled WGS sequence"/>
</dbReference>
<organism evidence="2 3">
    <name type="scientific">Allomyces macrogynus (strain ATCC 38327)</name>
    <name type="common">Allomyces javanicus var. macrogynus</name>
    <dbReference type="NCBI Taxonomy" id="578462"/>
    <lineage>
        <taxon>Eukaryota</taxon>
        <taxon>Fungi</taxon>
        <taxon>Fungi incertae sedis</taxon>
        <taxon>Blastocladiomycota</taxon>
        <taxon>Blastocladiomycetes</taxon>
        <taxon>Blastocladiales</taxon>
        <taxon>Blastocladiaceae</taxon>
        <taxon>Allomyces</taxon>
    </lineage>
</organism>
<accession>A0A0L0S8S1</accession>
<sequence length="365" mass="38377">MARPSSSAPALRRPDPPGPSPRRRASAIPPHITADQTRALVVGRLPRCVYDRDWTTLSNELVTLLNALAVPRAVTDIEPLRTRVRDGDASIELVAAAFVQLQTGEAADRVAAWGKKDNAGKIVTYPASLAEPVPQNASSAPAQKHLTRERACHLEFTPLAEWYVKEAEYLARLDALASPARPDSQPAAASSSRAAPTAKVAKSASASASSAPVPAPIPAPAPAPSSAPAPAPAPVLAPAPAPPTAPHPAPSHTAASAAVGPTPTTTAPPPFTPFPAARLRVRGISPIPRHTSLRRFLGRPDLPIAVAPDPANREMFLADYATVAAAQATARYFDENLVRAQERPRTPWAGSCHQRIRSRRPSACA</sequence>
<feature type="compositionally biased region" description="Low complexity" evidence="1">
    <location>
        <begin position="250"/>
        <end position="265"/>
    </location>
</feature>
<gene>
    <name evidence="2" type="ORF">AMAG_03324</name>
</gene>
<feature type="region of interest" description="Disordered" evidence="1">
    <location>
        <begin position="179"/>
        <end position="275"/>
    </location>
</feature>
<feature type="compositionally biased region" description="Pro residues" evidence="1">
    <location>
        <begin position="213"/>
        <end position="249"/>
    </location>
</feature>
<name>A0A0L0S8S1_ALLM3</name>
<feature type="compositionally biased region" description="Low complexity" evidence="1">
    <location>
        <begin position="179"/>
        <end position="212"/>
    </location>
</feature>
<protein>
    <submittedName>
        <fullName evidence="2">Uncharacterized protein</fullName>
    </submittedName>
</protein>
<evidence type="ECO:0000256" key="1">
    <source>
        <dbReference type="SAM" id="MobiDB-lite"/>
    </source>
</evidence>
<reference evidence="3" key="2">
    <citation type="submission" date="2009-11" db="EMBL/GenBank/DDBJ databases">
        <title>The Genome Sequence of Allomyces macrogynus strain ATCC 38327.</title>
        <authorList>
            <consortium name="The Broad Institute Genome Sequencing Platform"/>
            <person name="Russ C."/>
            <person name="Cuomo C."/>
            <person name="Shea T."/>
            <person name="Young S.K."/>
            <person name="Zeng Q."/>
            <person name="Koehrsen M."/>
            <person name="Haas B."/>
            <person name="Borodovsky M."/>
            <person name="Guigo R."/>
            <person name="Alvarado L."/>
            <person name="Berlin A."/>
            <person name="Borenstein D."/>
            <person name="Chen Z."/>
            <person name="Engels R."/>
            <person name="Freedman E."/>
            <person name="Gellesch M."/>
            <person name="Goldberg J."/>
            <person name="Griggs A."/>
            <person name="Gujja S."/>
            <person name="Heiman D."/>
            <person name="Hepburn T."/>
            <person name="Howarth C."/>
            <person name="Jen D."/>
            <person name="Larson L."/>
            <person name="Lewis B."/>
            <person name="Mehta T."/>
            <person name="Park D."/>
            <person name="Pearson M."/>
            <person name="Roberts A."/>
            <person name="Saif S."/>
            <person name="Shenoy N."/>
            <person name="Sisk P."/>
            <person name="Stolte C."/>
            <person name="Sykes S."/>
            <person name="Walk T."/>
            <person name="White J."/>
            <person name="Yandava C."/>
            <person name="Burger G."/>
            <person name="Gray M.W."/>
            <person name="Holland P.W.H."/>
            <person name="King N."/>
            <person name="Lang F.B.F."/>
            <person name="Roger A.J."/>
            <person name="Ruiz-Trillo I."/>
            <person name="Lander E."/>
            <person name="Nusbaum C."/>
        </authorList>
    </citation>
    <scope>NUCLEOTIDE SEQUENCE [LARGE SCALE GENOMIC DNA]</scope>
    <source>
        <strain evidence="3">ATCC 38327</strain>
    </source>
</reference>
<proteinExistence type="predicted"/>
<dbReference type="OrthoDB" id="10487193at2759"/>
<evidence type="ECO:0000313" key="3">
    <source>
        <dbReference type="Proteomes" id="UP000054350"/>
    </source>
</evidence>
<evidence type="ECO:0000313" key="2">
    <source>
        <dbReference type="EMBL" id="KNE58968.1"/>
    </source>
</evidence>
<reference evidence="2 3" key="1">
    <citation type="submission" date="2009-11" db="EMBL/GenBank/DDBJ databases">
        <title>Annotation of Allomyces macrogynus ATCC 38327.</title>
        <authorList>
            <consortium name="The Broad Institute Genome Sequencing Platform"/>
            <person name="Russ C."/>
            <person name="Cuomo C."/>
            <person name="Burger G."/>
            <person name="Gray M.W."/>
            <person name="Holland P.W.H."/>
            <person name="King N."/>
            <person name="Lang F.B.F."/>
            <person name="Roger A.J."/>
            <person name="Ruiz-Trillo I."/>
            <person name="Young S.K."/>
            <person name="Zeng Q."/>
            <person name="Gargeya S."/>
            <person name="Fitzgerald M."/>
            <person name="Haas B."/>
            <person name="Abouelleil A."/>
            <person name="Alvarado L."/>
            <person name="Arachchi H.M."/>
            <person name="Berlin A."/>
            <person name="Chapman S.B."/>
            <person name="Gearin G."/>
            <person name="Goldberg J."/>
            <person name="Griggs A."/>
            <person name="Gujja S."/>
            <person name="Hansen M."/>
            <person name="Heiman D."/>
            <person name="Howarth C."/>
            <person name="Larimer J."/>
            <person name="Lui A."/>
            <person name="MacDonald P.J.P."/>
            <person name="McCowen C."/>
            <person name="Montmayeur A."/>
            <person name="Murphy C."/>
            <person name="Neiman D."/>
            <person name="Pearson M."/>
            <person name="Priest M."/>
            <person name="Roberts A."/>
            <person name="Saif S."/>
            <person name="Shea T."/>
            <person name="Sisk P."/>
            <person name="Stolte C."/>
            <person name="Sykes S."/>
            <person name="Wortman J."/>
            <person name="Nusbaum C."/>
            <person name="Birren B."/>
        </authorList>
    </citation>
    <scope>NUCLEOTIDE SEQUENCE [LARGE SCALE GENOMIC DNA]</scope>
    <source>
        <strain evidence="2 3">ATCC 38327</strain>
    </source>
</reference>